<dbReference type="CDD" id="cd00093">
    <property type="entry name" value="HTH_XRE"/>
    <property type="match status" value="1"/>
</dbReference>
<dbReference type="InterPro" id="IPR013430">
    <property type="entry name" value="Toxin_antidote_HigA"/>
</dbReference>
<evidence type="ECO:0000313" key="3">
    <source>
        <dbReference type="EMBL" id="KAA6318186.1"/>
    </source>
</evidence>
<sequence length="139" mass="15944">MITLKGVDPRMIANNLTPFEPTHPGEILKDEIDYRGISQRKLAAQMGVAYSVLNEILNAKRPVTTEYALLFEASLGLDAEPLIKMQADYNLQTIRQDKTFAQRLAEIRKMAAVWWAFQKLYGHTRASRSLKKTWMFTLL</sequence>
<dbReference type="PANTHER" id="PTHR36924">
    <property type="entry name" value="ANTITOXIN HIGA-1"/>
    <property type="match status" value="1"/>
</dbReference>
<dbReference type="AlphaFoldDB" id="A0A5J4Q841"/>
<evidence type="ECO:0000259" key="2">
    <source>
        <dbReference type="PROSITE" id="PS50943"/>
    </source>
</evidence>
<dbReference type="SUPFAM" id="SSF47413">
    <property type="entry name" value="lambda repressor-like DNA-binding domains"/>
    <property type="match status" value="1"/>
</dbReference>
<dbReference type="Gene3D" id="1.10.260.40">
    <property type="entry name" value="lambda repressor-like DNA-binding domains"/>
    <property type="match status" value="1"/>
</dbReference>
<name>A0A5J4Q841_9ZZZZ</name>
<dbReference type="Pfam" id="PF01381">
    <property type="entry name" value="HTH_3"/>
    <property type="match status" value="1"/>
</dbReference>
<dbReference type="SMART" id="SM00530">
    <property type="entry name" value="HTH_XRE"/>
    <property type="match status" value="1"/>
</dbReference>
<comment type="caution">
    <text evidence="3">The sequence shown here is derived from an EMBL/GenBank/DDBJ whole genome shotgun (WGS) entry which is preliminary data.</text>
</comment>
<dbReference type="InterPro" id="IPR001387">
    <property type="entry name" value="Cro/C1-type_HTH"/>
</dbReference>
<dbReference type="PANTHER" id="PTHR36924:SF1">
    <property type="entry name" value="ANTITOXIN HIGA-1"/>
    <property type="match status" value="1"/>
</dbReference>
<reference evidence="3" key="1">
    <citation type="submission" date="2019-03" db="EMBL/GenBank/DDBJ databases">
        <title>Single cell metagenomics reveals metabolic interactions within the superorganism composed of flagellate Streblomastix strix and complex community of Bacteroidetes bacteria on its surface.</title>
        <authorList>
            <person name="Treitli S.C."/>
            <person name="Kolisko M."/>
            <person name="Husnik F."/>
            <person name="Keeling P."/>
            <person name="Hampl V."/>
        </authorList>
    </citation>
    <scope>NUCLEOTIDE SEQUENCE</scope>
    <source>
        <strain evidence="3">STM</strain>
    </source>
</reference>
<organism evidence="3">
    <name type="scientific">termite gut metagenome</name>
    <dbReference type="NCBI Taxonomy" id="433724"/>
    <lineage>
        <taxon>unclassified sequences</taxon>
        <taxon>metagenomes</taxon>
        <taxon>organismal metagenomes</taxon>
    </lineage>
</organism>
<accession>A0A5J4Q841</accession>
<keyword evidence="1" id="KW-0238">DNA-binding</keyword>
<proteinExistence type="predicted"/>
<evidence type="ECO:0000256" key="1">
    <source>
        <dbReference type="ARBA" id="ARBA00023125"/>
    </source>
</evidence>
<gene>
    <name evidence="3" type="ORF">EZS27_031771</name>
</gene>
<protein>
    <submittedName>
        <fullName evidence="3">Antitoxin HigA</fullName>
    </submittedName>
</protein>
<dbReference type="NCBIfam" id="TIGR02607">
    <property type="entry name" value="antidote_HigA"/>
    <property type="match status" value="1"/>
</dbReference>
<dbReference type="PROSITE" id="PS50943">
    <property type="entry name" value="HTH_CROC1"/>
    <property type="match status" value="1"/>
</dbReference>
<dbReference type="EMBL" id="SNRY01004276">
    <property type="protein sequence ID" value="KAA6318186.1"/>
    <property type="molecule type" value="Genomic_DNA"/>
</dbReference>
<dbReference type="InterPro" id="IPR010982">
    <property type="entry name" value="Lambda_DNA-bd_dom_sf"/>
</dbReference>
<dbReference type="GO" id="GO:0003677">
    <property type="term" value="F:DNA binding"/>
    <property type="evidence" value="ECO:0007669"/>
    <property type="project" value="UniProtKB-KW"/>
</dbReference>
<feature type="domain" description="HTH cro/C1-type" evidence="2">
    <location>
        <begin position="28"/>
        <end position="82"/>
    </location>
</feature>